<dbReference type="EMBL" id="JADFUA010000001">
    <property type="protein sequence ID" value="MBE9608438.1"/>
    <property type="molecule type" value="Genomic_DNA"/>
</dbReference>
<accession>A0A8J7FZA4</accession>
<dbReference type="InterPro" id="IPR019587">
    <property type="entry name" value="Polyketide_cyclase/dehydratase"/>
</dbReference>
<dbReference type="RefSeq" id="WP_194114925.1">
    <property type="nucleotide sequence ID" value="NZ_JADFUA010000001.1"/>
</dbReference>
<gene>
    <name evidence="1" type="ORF">INR99_03670</name>
</gene>
<dbReference type="AlphaFoldDB" id="A0A8J7FZA4"/>
<dbReference type="CDD" id="cd07812">
    <property type="entry name" value="SRPBCC"/>
    <property type="match status" value="1"/>
</dbReference>
<dbReference type="InterPro" id="IPR023393">
    <property type="entry name" value="START-like_dom_sf"/>
</dbReference>
<reference evidence="1 2" key="1">
    <citation type="submission" date="2020-10" db="EMBL/GenBank/DDBJ databases">
        <title>The genome sequence of Chitinilyticum litopenaei 4Y14.</title>
        <authorList>
            <person name="Liu Y."/>
        </authorList>
    </citation>
    <scope>NUCLEOTIDE SEQUENCE [LARGE SCALE GENOMIC DNA]</scope>
    <source>
        <strain evidence="1 2">4Y14</strain>
    </source>
</reference>
<protein>
    <submittedName>
        <fullName evidence="1">SRPBCC family protein</fullName>
    </submittedName>
</protein>
<name>A0A8J7FZA4_9NEIS</name>
<evidence type="ECO:0000313" key="2">
    <source>
        <dbReference type="Proteomes" id="UP000604481"/>
    </source>
</evidence>
<comment type="caution">
    <text evidence="1">The sequence shown here is derived from an EMBL/GenBank/DDBJ whole genome shotgun (WGS) entry which is preliminary data.</text>
</comment>
<keyword evidence="2" id="KW-1185">Reference proteome</keyword>
<proteinExistence type="predicted"/>
<dbReference type="Pfam" id="PF10604">
    <property type="entry name" value="Polyketide_cyc2"/>
    <property type="match status" value="1"/>
</dbReference>
<organism evidence="1 2">
    <name type="scientific">Chitinilyticum piscinae</name>
    <dbReference type="NCBI Taxonomy" id="2866724"/>
    <lineage>
        <taxon>Bacteria</taxon>
        <taxon>Pseudomonadati</taxon>
        <taxon>Pseudomonadota</taxon>
        <taxon>Betaproteobacteria</taxon>
        <taxon>Neisseriales</taxon>
        <taxon>Chitinibacteraceae</taxon>
        <taxon>Chitinilyticum</taxon>
    </lineage>
</organism>
<dbReference type="Gene3D" id="3.30.530.20">
    <property type="match status" value="1"/>
</dbReference>
<sequence>MKIRYDFEVNASAEALFALTQDYALRARWDPLTKEAYLVDASEPCAGALVRCTAHNGLSMDTVYVSYKPNAVAAVKLVKGPYVFDQFAGGWQFREISPNRTMVRFSYHLTTKPKWLSWLLTPVLGYQFKRETRKRIRALTDYAEQHYAAKA</sequence>
<dbReference type="SUPFAM" id="SSF55961">
    <property type="entry name" value="Bet v1-like"/>
    <property type="match status" value="1"/>
</dbReference>
<evidence type="ECO:0000313" key="1">
    <source>
        <dbReference type="EMBL" id="MBE9608438.1"/>
    </source>
</evidence>
<dbReference type="Proteomes" id="UP000604481">
    <property type="component" value="Unassembled WGS sequence"/>
</dbReference>